<dbReference type="PANTHER" id="PTHR33908:SF11">
    <property type="entry name" value="MEMBRANE PROTEIN"/>
    <property type="match status" value="1"/>
</dbReference>
<feature type="transmembrane region" description="Helical" evidence="8">
    <location>
        <begin position="371"/>
        <end position="392"/>
    </location>
</feature>
<reference evidence="10" key="1">
    <citation type="submission" date="2011-02" db="EMBL/GenBank/DDBJ databases">
        <title>The complete genome of Planctomyces brasiliensis DSM 5305.</title>
        <authorList>
            <person name="Lucas S."/>
            <person name="Copeland A."/>
            <person name="Lapidus A."/>
            <person name="Bruce D."/>
            <person name="Goodwin L."/>
            <person name="Pitluck S."/>
            <person name="Kyrpides N."/>
            <person name="Mavromatis K."/>
            <person name="Pagani I."/>
            <person name="Ivanova N."/>
            <person name="Ovchinnikova G."/>
            <person name="Lu M."/>
            <person name="Detter J.C."/>
            <person name="Han C."/>
            <person name="Land M."/>
            <person name="Hauser L."/>
            <person name="Markowitz V."/>
            <person name="Cheng J.-F."/>
            <person name="Hugenholtz P."/>
            <person name="Woyke T."/>
            <person name="Wu D."/>
            <person name="Tindall B."/>
            <person name="Pomrenke H.G."/>
            <person name="Brambilla E."/>
            <person name="Klenk H.-P."/>
            <person name="Eisen J.A."/>
        </authorList>
    </citation>
    <scope>NUCLEOTIDE SEQUENCE [LARGE SCALE GENOMIC DNA]</scope>
    <source>
        <strain evidence="10">ATCC 49424 / DSM 5305 / JCM 21570 / NBRC 103401 / IFAM 1448</strain>
    </source>
</reference>
<dbReference type="GO" id="GO:0005886">
    <property type="term" value="C:plasma membrane"/>
    <property type="evidence" value="ECO:0007669"/>
    <property type="project" value="UniProtKB-SubCell"/>
</dbReference>
<keyword evidence="7 8" id="KW-0472">Membrane</keyword>
<evidence type="ECO:0000313" key="10">
    <source>
        <dbReference type="Proteomes" id="UP000006860"/>
    </source>
</evidence>
<keyword evidence="4" id="KW-0808">Transferase</keyword>
<dbReference type="eggNOG" id="COG1807">
    <property type="taxonomic scope" value="Bacteria"/>
</dbReference>
<proteinExistence type="predicted"/>
<name>F0SFV2_RUBBR</name>
<evidence type="ECO:0000256" key="5">
    <source>
        <dbReference type="ARBA" id="ARBA00022692"/>
    </source>
</evidence>
<dbReference type="HOGENOM" id="CLU_599610_0_0_0"/>
<protein>
    <submittedName>
        <fullName evidence="9">Uncharacterized protein</fullName>
    </submittedName>
</protein>
<evidence type="ECO:0000256" key="4">
    <source>
        <dbReference type="ARBA" id="ARBA00022679"/>
    </source>
</evidence>
<keyword evidence="3" id="KW-0328">Glycosyltransferase</keyword>
<evidence type="ECO:0000313" key="9">
    <source>
        <dbReference type="EMBL" id="ADY61559.1"/>
    </source>
</evidence>
<evidence type="ECO:0000256" key="2">
    <source>
        <dbReference type="ARBA" id="ARBA00022475"/>
    </source>
</evidence>
<dbReference type="OrthoDB" id="232864at2"/>
<keyword evidence="10" id="KW-1185">Reference proteome</keyword>
<evidence type="ECO:0000256" key="6">
    <source>
        <dbReference type="ARBA" id="ARBA00022989"/>
    </source>
</evidence>
<comment type="subcellular location">
    <subcellularLocation>
        <location evidence="1">Cell membrane</location>
        <topology evidence="1">Multi-pass membrane protein</topology>
    </subcellularLocation>
</comment>
<dbReference type="Proteomes" id="UP000006860">
    <property type="component" value="Chromosome"/>
</dbReference>
<dbReference type="KEGG" id="pbs:Plabr_3982"/>
<feature type="transmembrane region" description="Helical" evidence="8">
    <location>
        <begin position="345"/>
        <end position="365"/>
    </location>
</feature>
<dbReference type="PANTHER" id="PTHR33908">
    <property type="entry name" value="MANNOSYLTRANSFERASE YKCB-RELATED"/>
    <property type="match status" value="1"/>
</dbReference>
<keyword evidence="2" id="KW-1003">Cell membrane</keyword>
<evidence type="ECO:0000256" key="1">
    <source>
        <dbReference type="ARBA" id="ARBA00004651"/>
    </source>
</evidence>
<feature type="transmembrane region" description="Helical" evidence="8">
    <location>
        <begin position="187"/>
        <end position="206"/>
    </location>
</feature>
<evidence type="ECO:0000256" key="8">
    <source>
        <dbReference type="SAM" id="Phobius"/>
    </source>
</evidence>
<dbReference type="InterPro" id="IPR050297">
    <property type="entry name" value="LipidA_mod_glycosyltrf_83"/>
</dbReference>
<dbReference type="RefSeq" id="WP_013630276.1">
    <property type="nucleotide sequence ID" value="NC_015174.1"/>
</dbReference>
<evidence type="ECO:0000256" key="7">
    <source>
        <dbReference type="ARBA" id="ARBA00023136"/>
    </source>
</evidence>
<feature type="transmembrane region" description="Helical" evidence="8">
    <location>
        <begin position="404"/>
        <end position="420"/>
    </location>
</feature>
<sequence>MIPENTRKEANPSADREWRWVWGLFAVAVIARCVMALGLNVWLAGQEGRTYLIAGDADGYWQLAQSLVAGEDFSLYTPPRYVMRMPGFPAVLAGSVALFGDSQQAARFVLALLTSLAVFPAVWLARRMHSVQAGRWAGAIIALMPLYVGFSVTILTECLFATVILWNVWAACHWIQCSQPETAWAKTLGWAAATGLLAGVAIYLRPSWLLYPLCLLPSLLLYRPLSIGRAVVGFLVLSTVMVGTLLPWGMRNQQVTGHFVLTTLWMGPSLYDGLHPAATGDSDMTFFEEDRVLDRMSEFEMNQHYKKLALDFAKENPGRAIELALIKFWRFWKPWPNAEQFSNPILGLIVAVGFLFLVVTAGYGVSVERRAFWFVFLCTLPIVYFTGIHLWFVSSLRYRLPAEYPLAVLSGIGLAAWFGPRTSSRETGDAS</sequence>
<evidence type="ECO:0000256" key="3">
    <source>
        <dbReference type="ARBA" id="ARBA00022676"/>
    </source>
</evidence>
<feature type="transmembrane region" description="Helical" evidence="8">
    <location>
        <begin position="20"/>
        <end position="43"/>
    </location>
</feature>
<dbReference type="EMBL" id="CP002546">
    <property type="protein sequence ID" value="ADY61559.1"/>
    <property type="molecule type" value="Genomic_DNA"/>
</dbReference>
<feature type="transmembrane region" description="Helical" evidence="8">
    <location>
        <begin position="105"/>
        <end position="124"/>
    </location>
</feature>
<feature type="transmembrane region" description="Helical" evidence="8">
    <location>
        <begin position="81"/>
        <end position="99"/>
    </location>
</feature>
<keyword evidence="5 8" id="KW-0812">Transmembrane</keyword>
<organism evidence="9 10">
    <name type="scientific">Rubinisphaera brasiliensis (strain ATCC 49424 / DSM 5305 / JCM 21570 / IAM 15109 / NBRC 103401 / IFAM 1448)</name>
    <name type="common">Planctomyces brasiliensis</name>
    <dbReference type="NCBI Taxonomy" id="756272"/>
    <lineage>
        <taxon>Bacteria</taxon>
        <taxon>Pseudomonadati</taxon>
        <taxon>Planctomycetota</taxon>
        <taxon>Planctomycetia</taxon>
        <taxon>Planctomycetales</taxon>
        <taxon>Planctomycetaceae</taxon>
        <taxon>Rubinisphaera</taxon>
    </lineage>
</organism>
<dbReference type="AlphaFoldDB" id="F0SFV2"/>
<feature type="transmembrane region" description="Helical" evidence="8">
    <location>
        <begin position="226"/>
        <end position="248"/>
    </location>
</feature>
<keyword evidence="6 8" id="KW-1133">Transmembrane helix</keyword>
<dbReference type="STRING" id="756272.Plabr_3982"/>
<dbReference type="GO" id="GO:0009103">
    <property type="term" value="P:lipopolysaccharide biosynthetic process"/>
    <property type="evidence" value="ECO:0007669"/>
    <property type="project" value="UniProtKB-ARBA"/>
</dbReference>
<dbReference type="GO" id="GO:0016763">
    <property type="term" value="F:pentosyltransferase activity"/>
    <property type="evidence" value="ECO:0007669"/>
    <property type="project" value="TreeGrafter"/>
</dbReference>
<gene>
    <name evidence="9" type="ordered locus">Plabr_3982</name>
</gene>
<accession>F0SFV2</accession>